<feature type="compositionally biased region" description="Low complexity" evidence="1">
    <location>
        <begin position="326"/>
        <end position="336"/>
    </location>
</feature>
<dbReference type="EMBL" id="FZPH01000011">
    <property type="protein sequence ID" value="SNT58915.1"/>
    <property type="molecule type" value="Genomic_DNA"/>
</dbReference>
<keyword evidence="4" id="KW-1185">Reference proteome</keyword>
<dbReference type="RefSeq" id="WP_089252992.1">
    <property type="nucleotide sequence ID" value="NZ_FZPH01000011.1"/>
</dbReference>
<dbReference type="AlphaFoldDB" id="A0A239NVQ7"/>
<accession>A0A239NVQ7</accession>
<gene>
    <name evidence="3" type="ORF">SAMN05421812_11188</name>
</gene>
<keyword evidence="2" id="KW-1133">Transmembrane helix</keyword>
<dbReference type="OrthoDB" id="3367156at2"/>
<reference evidence="3 4" key="1">
    <citation type="submission" date="2017-06" db="EMBL/GenBank/DDBJ databases">
        <authorList>
            <person name="Kim H.J."/>
            <person name="Triplett B.A."/>
        </authorList>
    </citation>
    <scope>NUCLEOTIDE SEQUENCE [LARGE SCALE GENOMIC DNA]</scope>
    <source>
        <strain evidence="3 4">CGMCC 4.5593</strain>
    </source>
</reference>
<protein>
    <submittedName>
        <fullName evidence="3">Uncharacterized protein</fullName>
    </submittedName>
</protein>
<sequence>MTIEDRLAGVLHERADRPVDADALLAATLAAGRARARRRRQGGYAVACAGLAGVVAASLLAIGPGQDPQPGNPRIGWDAMPALPDAAGQAGAADRPDLVGTDPTVLRFAVPWAPWPVQAVGWSAREAVEQVRVQMVTGDVVVSGTVTMWRGADRGENDNASVPNETTSAVVDGHPAVVEQEHFDWGTNQWLTWHPAEGLTVQVTLRADGFQSLTGGTPPERSTVVDVADLVEFANAVRLDATTACSAPFRMTFVPPGGRLVTCSGSIVVVEPGAESRHGALLLVQGDRLVEVDYGTAPPVVEPTGPATPPPVLESTGPAAPPSGSRPPSLLPTLGPDEPGPPDVTATEPSGRILSSAQTKERTLLPRLTAWALYQRGGEADAAAIVEGLDPVGEPTDPMTWPQRPLG</sequence>
<keyword evidence="2" id="KW-0812">Transmembrane</keyword>
<feature type="transmembrane region" description="Helical" evidence="2">
    <location>
        <begin position="43"/>
        <end position="63"/>
    </location>
</feature>
<evidence type="ECO:0000313" key="3">
    <source>
        <dbReference type="EMBL" id="SNT58915.1"/>
    </source>
</evidence>
<feature type="region of interest" description="Disordered" evidence="1">
    <location>
        <begin position="296"/>
        <end position="359"/>
    </location>
</feature>
<name>A0A239NVQ7_9ACTN</name>
<evidence type="ECO:0000256" key="1">
    <source>
        <dbReference type="SAM" id="MobiDB-lite"/>
    </source>
</evidence>
<organism evidence="3 4">
    <name type="scientific">Asanoa hainanensis</name>
    <dbReference type="NCBI Taxonomy" id="560556"/>
    <lineage>
        <taxon>Bacteria</taxon>
        <taxon>Bacillati</taxon>
        <taxon>Actinomycetota</taxon>
        <taxon>Actinomycetes</taxon>
        <taxon>Micromonosporales</taxon>
        <taxon>Micromonosporaceae</taxon>
        <taxon>Asanoa</taxon>
    </lineage>
</organism>
<proteinExistence type="predicted"/>
<keyword evidence="2" id="KW-0472">Membrane</keyword>
<evidence type="ECO:0000256" key="2">
    <source>
        <dbReference type="SAM" id="Phobius"/>
    </source>
</evidence>
<evidence type="ECO:0000313" key="4">
    <source>
        <dbReference type="Proteomes" id="UP000198362"/>
    </source>
</evidence>
<dbReference type="Proteomes" id="UP000198362">
    <property type="component" value="Unassembled WGS sequence"/>
</dbReference>